<feature type="compositionally biased region" description="Polar residues" evidence="1">
    <location>
        <begin position="516"/>
        <end position="527"/>
    </location>
</feature>
<evidence type="ECO:0000256" key="1">
    <source>
        <dbReference type="SAM" id="MobiDB-lite"/>
    </source>
</evidence>
<gene>
    <name evidence="2" type="ORF">M422DRAFT_53258</name>
</gene>
<feature type="compositionally biased region" description="Polar residues" evidence="1">
    <location>
        <begin position="43"/>
        <end position="55"/>
    </location>
</feature>
<feature type="region of interest" description="Disordered" evidence="1">
    <location>
        <begin position="574"/>
        <end position="659"/>
    </location>
</feature>
<accession>A0A0C9UAV0</accession>
<dbReference type="EMBL" id="KN837238">
    <property type="protein sequence ID" value="KIJ31669.1"/>
    <property type="molecule type" value="Genomic_DNA"/>
</dbReference>
<keyword evidence="3" id="KW-1185">Reference proteome</keyword>
<feature type="compositionally biased region" description="Polar residues" evidence="1">
    <location>
        <begin position="614"/>
        <end position="624"/>
    </location>
</feature>
<feature type="compositionally biased region" description="Low complexity" evidence="1">
    <location>
        <begin position="583"/>
        <end position="600"/>
    </location>
</feature>
<protein>
    <submittedName>
        <fullName evidence="2">Uncharacterized protein</fullName>
    </submittedName>
</protein>
<evidence type="ECO:0000313" key="2">
    <source>
        <dbReference type="EMBL" id="KIJ31669.1"/>
    </source>
</evidence>
<organism evidence="2 3">
    <name type="scientific">Sphaerobolus stellatus (strain SS14)</name>
    <dbReference type="NCBI Taxonomy" id="990650"/>
    <lineage>
        <taxon>Eukaryota</taxon>
        <taxon>Fungi</taxon>
        <taxon>Dikarya</taxon>
        <taxon>Basidiomycota</taxon>
        <taxon>Agaricomycotina</taxon>
        <taxon>Agaricomycetes</taxon>
        <taxon>Phallomycetidae</taxon>
        <taxon>Geastrales</taxon>
        <taxon>Sphaerobolaceae</taxon>
        <taxon>Sphaerobolus</taxon>
    </lineage>
</organism>
<dbReference type="Proteomes" id="UP000054279">
    <property type="component" value="Unassembled WGS sequence"/>
</dbReference>
<sequence length="794" mass="86782">MKQSRNPARTGQPGKHPEFQHLLGQGRVPGQGAQIEDRGDRASTPQATEPNTSTTSENVALAFDQGHGQLGISVHSAVPNLQGSAALIEQDRTSLQRPAPTPSQMTGGQPIAKGQNINNHAGSTQHEGPGFMQYTTSPEQTPNVRAPAGGVPQNTFPSPIRIPASLRVPPKQHSPSGSSSCIINGNPDRHVPSHQPHLQQTWQTEHGISQTTASHQNLPVPTPYVASTTSQHNQYLPIHGPHFSAPRAFEPSGMSLPLPPRVFDAVNVALQSLRTGLEAAHVDICKRYQDINISMGSACIQEVGDLYYQWMAERDHLCQKISALEAQRPHDIKKLEEENAYLGQIIHQLRQHNVSLMDDKKGWETQKCQLLSEVADLRRDVKGLKAKTEGLEQSIVSADREQVESEQNGDAAMAILKVSPSFSKVTKDSFRANMRAYAEAKVIAMDSRSTQAQIKVSEFEAQLNGLLTRFTKEIHSIARRPEPDSEPRQSDTDEEIDQLKDESVPSPILALRPLAETSSREPSQSEGQVGHVATVEPETCETAEVSYHEEFRAQSSMSPRRSGSVPILSDELSYLEQSSDTPSARPLSASSNSRRSISVAQTGISEELNKEQQVKSIMSPTSKRSAPISEQDLDSPSRKKARSSTESTMNSASSHKPLLDGCMPDVIEPAFVEEPITEELGSKDLAQANSHFGIRHIPVVFEDEPTNGTLFCRLCLIIQNDGDISMELHDASKLQHFVSNCDASVLINHVLSMHPEAAETLGSMSTEQLAEIHASLLEDQRKRAESTATTQSAK</sequence>
<feature type="compositionally biased region" description="Low complexity" evidence="1">
    <location>
        <begin position="644"/>
        <end position="654"/>
    </location>
</feature>
<reference evidence="2 3" key="1">
    <citation type="submission" date="2014-06" db="EMBL/GenBank/DDBJ databases">
        <title>Evolutionary Origins and Diversification of the Mycorrhizal Mutualists.</title>
        <authorList>
            <consortium name="DOE Joint Genome Institute"/>
            <consortium name="Mycorrhizal Genomics Consortium"/>
            <person name="Kohler A."/>
            <person name="Kuo A."/>
            <person name="Nagy L.G."/>
            <person name="Floudas D."/>
            <person name="Copeland A."/>
            <person name="Barry K.W."/>
            <person name="Cichocki N."/>
            <person name="Veneault-Fourrey C."/>
            <person name="LaButti K."/>
            <person name="Lindquist E.A."/>
            <person name="Lipzen A."/>
            <person name="Lundell T."/>
            <person name="Morin E."/>
            <person name="Murat C."/>
            <person name="Riley R."/>
            <person name="Ohm R."/>
            <person name="Sun H."/>
            <person name="Tunlid A."/>
            <person name="Henrissat B."/>
            <person name="Grigoriev I.V."/>
            <person name="Hibbett D.S."/>
            <person name="Martin F."/>
        </authorList>
    </citation>
    <scope>NUCLEOTIDE SEQUENCE [LARGE SCALE GENOMIC DNA]</scope>
    <source>
        <strain evidence="2 3">SS14</strain>
    </source>
</reference>
<feature type="region of interest" description="Disordered" evidence="1">
    <location>
        <begin position="96"/>
        <end position="137"/>
    </location>
</feature>
<feature type="region of interest" description="Disordered" evidence="1">
    <location>
        <begin position="474"/>
        <end position="535"/>
    </location>
</feature>
<name>A0A0C9UAV0_SPHS4</name>
<feature type="compositionally biased region" description="Basic and acidic residues" evidence="1">
    <location>
        <begin position="474"/>
        <end position="503"/>
    </location>
</feature>
<feature type="compositionally biased region" description="Polar residues" evidence="1">
    <location>
        <begin position="115"/>
        <end position="126"/>
    </location>
</feature>
<feature type="region of interest" description="Disordered" evidence="1">
    <location>
        <begin position="1"/>
        <end position="55"/>
    </location>
</feature>
<proteinExistence type="predicted"/>
<evidence type="ECO:0000313" key="3">
    <source>
        <dbReference type="Proteomes" id="UP000054279"/>
    </source>
</evidence>
<dbReference type="HOGENOM" id="CLU_370525_0_0_1"/>
<dbReference type="AlphaFoldDB" id="A0A0C9UAV0"/>